<evidence type="ECO:0000256" key="3">
    <source>
        <dbReference type="ARBA" id="ARBA00022927"/>
    </source>
</evidence>
<organism evidence="10 11">
    <name type="scientific">Olea europaea subsp. europaea</name>
    <dbReference type="NCBI Taxonomy" id="158383"/>
    <lineage>
        <taxon>Eukaryota</taxon>
        <taxon>Viridiplantae</taxon>
        <taxon>Streptophyta</taxon>
        <taxon>Embryophyta</taxon>
        <taxon>Tracheophyta</taxon>
        <taxon>Spermatophyta</taxon>
        <taxon>Magnoliopsida</taxon>
        <taxon>eudicotyledons</taxon>
        <taxon>Gunneridae</taxon>
        <taxon>Pentapetalae</taxon>
        <taxon>asterids</taxon>
        <taxon>lamiids</taxon>
        <taxon>Lamiales</taxon>
        <taxon>Oleaceae</taxon>
        <taxon>Oleeae</taxon>
        <taxon>Olea</taxon>
    </lineage>
</organism>
<dbReference type="PANTHER" id="PTHR19332">
    <property type="entry name" value="PEROXISOMAL MEMBRANE PROTEIN PEX13"/>
    <property type="match status" value="1"/>
</dbReference>
<evidence type="ECO:0000256" key="6">
    <source>
        <dbReference type="ARBA" id="ARBA00023140"/>
    </source>
</evidence>
<comment type="caution">
    <text evidence="10">The sequence shown here is derived from an EMBL/GenBank/DDBJ whole genome shotgun (WGS) entry which is preliminary data.</text>
</comment>
<evidence type="ECO:0000256" key="5">
    <source>
        <dbReference type="ARBA" id="ARBA00023136"/>
    </source>
</evidence>
<proteinExistence type="inferred from homology"/>
<dbReference type="PANTHER" id="PTHR19332:SF1">
    <property type="entry name" value="PEROXISOMAL MEMBRANE PROTEIN PEX13"/>
    <property type="match status" value="1"/>
</dbReference>
<dbReference type="GO" id="GO:0005778">
    <property type="term" value="C:peroxisomal membrane"/>
    <property type="evidence" value="ECO:0007669"/>
    <property type="project" value="UniProtKB-SubCell"/>
</dbReference>
<gene>
    <name evidence="10" type="ORF">OLEA9_A094610</name>
</gene>
<dbReference type="Gramene" id="OE9A094610T1">
    <property type="protein sequence ID" value="OE9A094610C1"/>
    <property type="gene ID" value="OE9A094610"/>
</dbReference>
<keyword evidence="4" id="KW-0811">Translocation</keyword>
<comment type="subcellular location">
    <subcellularLocation>
        <location evidence="8">Peroxisome membrane</location>
    </subcellularLocation>
</comment>
<dbReference type="GO" id="GO:0016560">
    <property type="term" value="P:protein import into peroxisome matrix, docking"/>
    <property type="evidence" value="ECO:0007669"/>
    <property type="project" value="InterPro"/>
</dbReference>
<sequence length="109" mass="11637">MENKTQPSGSSPPPKPWERAGSSSGPAPFKAPSAGSTSDVVEASGTARPGEVVSAADRNTTVNRNTLGRPVPARPWEQQTYGSTLGGIYIILQHFLCSPMLKPIWFHFS</sequence>
<evidence type="ECO:0000313" key="10">
    <source>
        <dbReference type="EMBL" id="CAA3029773.1"/>
    </source>
</evidence>
<keyword evidence="3" id="KW-0653">Protein transport</keyword>
<keyword evidence="5" id="KW-0472">Membrane</keyword>
<evidence type="ECO:0000256" key="4">
    <source>
        <dbReference type="ARBA" id="ARBA00023010"/>
    </source>
</evidence>
<dbReference type="GO" id="GO:1990429">
    <property type="term" value="C:peroxisomal importomer complex"/>
    <property type="evidence" value="ECO:0007669"/>
    <property type="project" value="TreeGrafter"/>
</dbReference>
<keyword evidence="11" id="KW-1185">Reference proteome</keyword>
<evidence type="ECO:0000256" key="7">
    <source>
        <dbReference type="ARBA" id="ARBA00029693"/>
    </source>
</evidence>
<feature type="region of interest" description="Disordered" evidence="9">
    <location>
        <begin position="1"/>
        <end position="78"/>
    </location>
</feature>
<protein>
    <recommendedName>
        <fullName evidence="7">Peroxin-13</fullName>
    </recommendedName>
</protein>
<evidence type="ECO:0000256" key="2">
    <source>
        <dbReference type="ARBA" id="ARBA00022448"/>
    </source>
</evidence>
<dbReference type="EMBL" id="CACTIH010009329">
    <property type="protein sequence ID" value="CAA3029773.1"/>
    <property type="molecule type" value="Genomic_DNA"/>
</dbReference>
<evidence type="ECO:0000256" key="1">
    <source>
        <dbReference type="ARBA" id="ARBA00006033"/>
    </source>
</evidence>
<dbReference type="AlphaFoldDB" id="A0A8S0V8F3"/>
<evidence type="ECO:0000256" key="9">
    <source>
        <dbReference type="SAM" id="MobiDB-lite"/>
    </source>
</evidence>
<keyword evidence="6" id="KW-0576">Peroxisome</keyword>
<reference evidence="10 11" key="1">
    <citation type="submission" date="2019-12" db="EMBL/GenBank/DDBJ databases">
        <authorList>
            <person name="Alioto T."/>
            <person name="Alioto T."/>
            <person name="Gomez Garrido J."/>
        </authorList>
    </citation>
    <scope>NUCLEOTIDE SEQUENCE [LARGE SCALE GENOMIC DNA]</scope>
</reference>
<name>A0A8S0V8F3_OLEEU</name>
<comment type="similarity">
    <text evidence="1">Belongs to the peroxin-13 family.</text>
</comment>
<accession>A0A8S0V8F3</accession>
<keyword evidence="2" id="KW-0813">Transport</keyword>
<evidence type="ECO:0000256" key="8">
    <source>
        <dbReference type="ARBA" id="ARBA00046271"/>
    </source>
</evidence>
<dbReference type="Proteomes" id="UP000594638">
    <property type="component" value="Unassembled WGS sequence"/>
</dbReference>
<dbReference type="InterPro" id="IPR035463">
    <property type="entry name" value="Pex13"/>
</dbReference>
<feature type="compositionally biased region" description="Polar residues" evidence="9">
    <location>
        <begin position="57"/>
        <end position="66"/>
    </location>
</feature>
<evidence type="ECO:0000313" key="11">
    <source>
        <dbReference type="Proteomes" id="UP000594638"/>
    </source>
</evidence>